<sequence>MAPLLPRFLSTRDPIGSLSGNLEAPQSKPKWVGGFPTEDAAKEARDEARVKARRGEYIDRNAITVAEYLDEWLDAHAVEIKPKTLADYRHLIERHVKPNIGGLRLQSVRPGQITKLYRDLITTGGRHGTGLSPRTVSYVHAVLRKAFADAVLVEQVIPSNPVERAKRPRRRPAEPGDVWTAAQLRTFLKVAQTHRLFAFFHLAAYTGARRGELLNLRWRDVDLDNASVHIKGSAAFIAGKRIEGTTKSGRTRVVSIDAGTVDVLRAHRKRQLADKLKVGKSWKGAEKESDGFVFATGWGEPVHPDTVSSLMTSLIKLHNEPKDGTPPAEPLPHARLHDLRHIHATTLLLAGVPVHVVAARLGHADPAITLRVYAHVVNQQLVEAAEIFAKHVGDVA</sequence>
<proteinExistence type="inferred from homology"/>
<dbReference type="InterPro" id="IPR050090">
    <property type="entry name" value="Tyrosine_recombinase_XerCD"/>
</dbReference>
<evidence type="ECO:0000256" key="2">
    <source>
        <dbReference type="ARBA" id="ARBA00022908"/>
    </source>
</evidence>
<dbReference type="RefSeq" id="WP_246076895.1">
    <property type="nucleotide sequence ID" value="NZ_VFPO01000001.1"/>
</dbReference>
<feature type="domain" description="Core-binding (CB)" evidence="7">
    <location>
        <begin position="63"/>
        <end position="151"/>
    </location>
</feature>
<dbReference type="SUPFAM" id="SSF56349">
    <property type="entry name" value="DNA breaking-rejoining enzymes"/>
    <property type="match status" value="1"/>
</dbReference>
<dbReference type="CDD" id="cd01189">
    <property type="entry name" value="INT_ICEBs1_C_like"/>
    <property type="match status" value="1"/>
</dbReference>
<dbReference type="InterPro" id="IPR004107">
    <property type="entry name" value="Integrase_SAM-like_N"/>
</dbReference>
<dbReference type="Pfam" id="PF00589">
    <property type="entry name" value="Phage_integrase"/>
    <property type="match status" value="1"/>
</dbReference>
<dbReference type="Gene3D" id="1.10.443.10">
    <property type="entry name" value="Intergrase catalytic core"/>
    <property type="match status" value="1"/>
</dbReference>
<dbReference type="InterPro" id="IPR013762">
    <property type="entry name" value="Integrase-like_cat_sf"/>
</dbReference>
<dbReference type="InterPro" id="IPR011010">
    <property type="entry name" value="DNA_brk_join_enz"/>
</dbReference>
<protein>
    <submittedName>
        <fullName evidence="8">Site-specific recombinase XerD</fullName>
    </submittedName>
</protein>
<dbReference type="EMBL" id="VFPO01000001">
    <property type="protein sequence ID" value="TQM66506.1"/>
    <property type="molecule type" value="Genomic_DNA"/>
</dbReference>
<organism evidence="8 9">
    <name type="scientific">Actinomadura hallensis</name>
    <dbReference type="NCBI Taxonomy" id="337895"/>
    <lineage>
        <taxon>Bacteria</taxon>
        <taxon>Bacillati</taxon>
        <taxon>Actinomycetota</taxon>
        <taxon>Actinomycetes</taxon>
        <taxon>Streptosporangiales</taxon>
        <taxon>Thermomonosporaceae</taxon>
        <taxon>Actinomadura</taxon>
    </lineage>
</organism>
<dbReference type="Pfam" id="PF14659">
    <property type="entry name" value="Phage_int_SAM_3"/>
    <property type="match status" value="1"/>
</dbReference>
<dbReference type="Gene3D" id="1.10.150.130">
    <property type="match status" value="1"/>
</dbReference>
<feature type="domain" description="Tyr recombinase" evidence="6">
    <location>
        <begin position="174"/>
        <end position="386"/>
    </location>
</feature>
<keyword evidence="4" id="KW-0233">DNA recombination</keyword>
<dbReference type="AlphaFoldDB" id="A0A543I7C4"/>
<keyword evidence="9" id="KW-1185">Reference proteome</keyword>
<dbReference type="InterPro" id="IPR002104">
    <property type="entry name" value="Integrase_catalytic"/>
</dbReference>
<accession>A0A543I7C4</accession>
<evidence type="ECO:0000259" key="6">
    <source>
        <dbReference type="PROSITE" id="PS51898"/>
    </source>
</evidence>
<dbReference type="PANTHER" id="PTHR30349:SF41">
    <property type="entry name" value="INTEGRASE_RECOMBINASE PROTEIN MJ0367-RELATED"/>
    <property type="match status" value="1"/>
</dbReference>
<evidence type="ECO:0000256" key="1">
    <source>
        <dbReference type="ARBA" id="ARBA00008857"/>
    </source>
</evidence>
<evidence type="ECO:0000256" key="3">
    <source>
        <dbReference type="ARBA" id="ARBA00023125"/>
    </source>
</evidence>
<comment type="similarity">
    <text evidence="1">Belongs to the 'phage' integrase family.</text>
</comment>
<dbReference type="InterPro" id="IPR010998">
    <property type="entry name" value="Integrase_recombinase_N"/>
</dbReference>
<keyword evidence="2" id="KW-0229">DNA integration</keyword>
<evidence type="ECO:0000313" key="8">
    <source>
        <dbReference type="EMBL" id="TQM66506.1"/>
    </source>
</evidence>
<dbReference type="GO" id="GO:0006310">
    <property type="term" value="P:DNA recombination"/>
    <property type="evidence" value="ECO:0007669"/>
    <property type="project" value="UniProtKB-KW"/>
</dbReference>
<dbReference type="Proteomes" id="UP000316706">
    <property type="component" value="Unassembled WGS sequence"/>
</dbReference>
<evidence type="ECO:0000259" key="7">
    <source>
        <dbReference type="PROSITE" id="PS51900"/>
    </source>
</evidence>
<evidence type="ECO:0000256" key="5">
    <source>
        <dbReference type="PROSITE-ProRule" id="PRU01248"/>
    </source>
</evidence>
<keyword evidence="3 5" id="KW-0238">DNA-binding</keyword>
<dbReference type="InterPro" id="IPR044068">
    <property type="entry name" value="CB"/>
</dbReference>
<gene>
    <name evidence="8" type="ORF">FHX41_0082</name>
</gene>
<name>A0A543I7C4_9ACTN</name>
<reference evidence="8 9" key="1">
    <citation type="submission" date="2019-06" db="EMBL/GenBank/DDBJ databases">
        <title>Sequencing the genomes of 1000 actinobacteria strains.</title>
        <authorList>
            <person name="Klenk H.-P."/>
        </authorList>
    </citation>
    <scope>NUCLEOTIDE SEQUENCE [LARGE SCALE GENOMIC DNA]</scope>
    <source>
        <strain evidence="8 9">DSM 45043</strain>
    </source>
</reference>
<comment type="caution">
    <text evidence="8">The sequence shown here is derived from an EMBL/GenBank/DDBJ whole genome shotgun (WGS) entry which is preliminary data.</text>
</comment>
<dbReference type="PROSITE" id="PS51898">
    <property type="entry name" value="TYR_RECOMBINASE"/>
    <property type="match status" value="1"/>
</dbReference>
<dbReference type="GO" id="GO:0015074">
    <property type="term" value="P:DNA integration"/>
    <property type="evidence" value="ECO:0007669"/>
    <property type="project" value="UniProtKB-KW"/>
</dbReference>
<evidence type="ECO:0000313" key="9">
    <source>
        <dbReference type="Proteomes" id="UP000316706"/>
    </source>
</evidence>
<evidence type="ECO:0000256" key="4">
    <source>
        <dbReference type="ARBA" id="ARBA00023172"/>
    </source>
</evidence>
<dbReference type="PROSITE" id="PS51900">
    <property type="entry name" value="CB"/>
    <property type="match status" value="1"/>
</dbReference>
<dbReference type="GO" id="GO:0003677">
    <property type="term" value="F:DNA binding"/>
    <property type="evidence" value="ECO:0007669"/>
    <property type="project" value="UniProtKB-UniRule"/>
</dbReference>
<dbReference type="PANTHER" id="PTHR30349">
    <property type="entry name" value="PHAGE INTEGRASE-RELATED"/>
    <property type="match status" value="1"/>
</dbReference>